<keyword evidence="3" id="KW-1185">Reference proteome</keyword>
<feature type="region of interest" description="Disordered" evidence="1">
    <location>
        <begin position="130"/>
        <end position="160"/>
    </location>
</feature>
<feature type="compositionally biased region" description="Basic and acidic residues" evidence="1">
    <location>
        <begin position="130"/>
        <end position="147"/>
    </location>
</feature>
<name>A0A397SF67_9GLOM</name>
<evidence type="ECO:0000313" key="3">
    <source>
        <dbReference type="Proteomes" id="UP000265703"/>
    </source>
</evidence>
<dbReference type="Proteomes" id="UP000265703">
    <property type="component" value="Unassembled WGS sequence"/>
</dbReference>
<proteinExistence type="predicted"/>
<dbReference type="EMBL" id="QKYT01000461">
    <property type="protein sequence ID" value="RIA84900.1"/>
    <property type="molecule type" value="Genomic_DNA"/>
</dbReference>
<dbReference type="AlphaFoldDB" id="A0A397SF67"/>
<reference evidence="2 3" key="1">
    <citation type="submission" date="2018-06" db="EMBL/GenBank/DDBJ databases">
        <title>Comparative genomics reveals the genomic features of Rhizophagus irregularis, R. cerebriforme, R. diaphanum and Gigaspora rosea, and their symbiotic lifestyle signature.</title>
        <authorList>
            <person name="Morin E."/>
            <person name="San Clemente H."/>
            <person name="Chen E.C.H."/>
            <person name="De La Providencia I."/>
            <person name="Hainaut M."/>
            <person name="Kuo A."/>
            <person name="Kohler A."/>
            <person name="Murat C."/>
            <person name="Tang N."/>
            <person name="Roy S."/>
            <person name="Loubradou J."/>
            <person name="Henrissat B."/>
            <person name="Grigoriev I.V."/>
            <person name="Corradi N."/>
            <person name="Roux C."/>
            <person name="Martin F.M."/>
        </authorList>
    </citation>
    <scope>NUCLEOTIDE SEQUENCE [LARGE SCALE GENOMIC DNA]</scope>
    <source>
        <strain evidence="2 3">DAOM 227022</strain>
    </source>
</reference>
<organism evidence="2 3">
    <name type="scientific">Glomus cerebriforme</name>
    <dbReference type="NCBI Taxonomy" id="658196"/>
    <lineage>
        <taxon>Eukaryota</taxon>
        <taxon>Fungi</taxon>
        <taxon>Fungi incertae sedis</taxon>
        <taxon>Mucoromycota</taxon>
        <taxon>Glomeromycotina</taxon>
        <taxon>Glomeromycetes</taxon>
        <taxon>Glomerales</taxon>
        <taxon>Glomeraceae</taxon>
        <taxon>Glomus</taxon>
    </lineage>
</organism>
<evidence type="ECO:0000313" key="2">
    <source>
        <dbReference type="EMBL" id="RIA84900.1"/>
    </source>
</evidence>
<sequence length="160" mass="18721">MFVYFQDTDNLSVYFVDADSGVEVYCIDIMDYILISYDINDKITAFHVEGISRVLSCHTFDLSELFNENPPNPVYNEVSDILKVNLVYSTLPTRFQKTEMKDIEVGIDDVGNIICLLFHNANNRIAEELSPEERKKHEKKLKEESERLNNWSKSIIRKYR</sequence>
<accession>A0A397SF67</accession>
<protein>
    <submittedName>
        <fullName evidence="2">Uncharacterized protein</fullName>
    </submittedName>
</protein>
<dbReference type="OrthoDB" id="2352580at2759"/>
<comment type="caution">
    <text evidence="2">The sequence shown here is derived from an EMBL/GenBank/DDBJ whole genome shotgun (WGS) entry which is preliminary data.</text>
</comment>
<evidence type="ECO:0000256" key="1">
    <source>
        <dbReference type="SAM" id="MobiDB-lite"/>
    </source>
</evidence>
<gene>
    <name evidence="2" type="ORF">C1645_741982</name>
</gene>